<comment type="caution">
    <text evidence="1">The sequence shown here is derived from an EMBL/GenBank/DDBJ whole genome shotgun (WGS) entry which is preliminary data.</text>
</comment>
<evidence type="ECO:0000313" key="2">
    <source>
        <dbReference type="Proteomes" id="UP000805649"/>
    </source>
</evidence>
<gene>
    <name evidence="1" type="ORF">CTRU02_205313</name>
</gene>
<name>A0ACC3Z3N3_COLTU</name>
<protein>
    <submittedName>
        <fullName evidence="1">Uncharacterized protein</fullName>
    </submittedName>
</protein>
<sequence>MTNPTVRRSDFDLGTSVGGKRLERESPFNVSSSEAASPLSTTNQISKISAHRHKKAETVFELNKKEPAGVGLLSSASYKPLTKKRRDNKSVDRSETATPIDRQETQPKLLESNSKQTEKNSHLPSTAFIASNPPYDFPKTTPDGKKLIDKKVRFSAATTSETNNDTESEKSGQTLRAELEGKQVVVPSSLSPAIWDKSSEPKIWLKEGKPTLFQPSKEPGYYTCPLWSRQYPEIFSDDPKVNPYAANCAASIITGDDSQSSSTSNAANNNTFTAGRKKAEEVEFRDAECNKIHSPPLASHQSITVPPPTPPGFNYPPVYRNRVVLEVGGRRFVSSIDVLERSPYFKHLFSVPFLEWYRDGILHIDNDPDLFGHILRYLRTGSYPFFWDACNGFDYAMYAMVLQQARYYLLPKLEAWIINKKYLNVVQTEVLHQKTSVGLVKEWDSKLTLNDNDSYEISGVVTSSRNTNVHHGAVMGSDFGKIYNSEERRVALEEEAMSVDCIQVFTTMKKTEVNIEMLRCEYESQAP</sequence>
<reference evidence="1 2" key="1">
    <citation type="journal article" date="2020" name="Phytopathology">
        <title>Genome Sequence Resources of Colletotrichum truncatum, C. plurivorum, C. musicola, and C. sojae: Four Species Pathogenic to Soybean (Glycine max).</title>
        <authorList>
            <person name="Rogerio F."/>
            <person name="Boufleur T.R."/>
            <person name="Ciampi-Guillardi M."/>
            <person name="Sukno S.A."/>
            <person name="Thon M.R."/>
            <person name="Massola Junior N.S."/>
            <person name="Baroncelli R."/>
        </authorList>
    </citation>
    <scope>NUCLEOTIDE SEQUENCE [LARGE SCALE GENOMIC DNA]</scope>
    <source>
        <strain evidence="1 2">CMES1059</strain>
    </source>
</reference>
<dbReference type="EMBL" id="VUJX02000003">
    <property type="protein sequence ID" value="KAL0938703.1"/>
    <property type="molecule type" value="Genomic_DNA"/>
</dbReference>
<evidence type="ECO:0000313" key="1">
    <source>
        <dbReference type="EMBL" id="KAL0938703.1"/>
    </source>
</evidence>
<dbReference type="Proteomes" id="UP000805649">
    <property type="component" value="Unassembled WGS sequence"/>
</dbReference>
<proteinExistence type="predicted"/>
<organism evidence="1 2">
    <name type="scientific">Colletotrichum truncatum</name>
    <name type="common">Anthracnose fungus</name>
    <name type="synonym">Colletotrichum capsici</name>
    <dbReference type="NCBI Taxonomy" id="5467"/>
    <lineage>
        <taxon>Eukaryota</taxon>
        <taxon>Fungi</taxon>
        <taxon>Dikarya</taxon>
        <taxon>Ascomycota</taxon>
        <taxon>Pezizomycotina</taxon>
        <taxon>Sordariomycetes</taxon>
        <taxon>Hypocreomycetidae</taxon>
        <taxon>Glomerellales</taxon>
        <taxon>Glomerellaceae</taxon>
        <taxon>Colletotrichum</taxon>
        <taxon>Colletotrichum truncatum species complex</taxon>
    </lineage>
</organism>
<keyword evidence="2" id="KW-1185">Reference proteome</keyword>
<accession>A0ACC3Z3N3</accession>